<gene>
    <name evidence="1" type="ORF">PBS003_LOCUS5357</name>
</gene>
<reference evidence="1" key="1">
    <citation type="submission" date="2021-11" db="EMBL/GenBank/DDBJ databases">
        <authorList>
            <person name="Islam A."/>
            <person name="Islam S."/>
            <person name="Flora M.S."/>
            <person name="Rahman M."/>
            <person name="Ziaur R.M."/>
            <person name="Epstein J.H."/>
            <person name="Hassan M."/>
            <person name="Klassen M."/>
            <person name="Woodard K."/>
            <person name="Webb A."/>
            <person name="Webby R.J."/>
            <person name="El Zowalaty M.E."/>
        </authorList>
    </citation>
    <scope>NUCLEOTIDE SEQUENCE</scope>
    <source>
        <strain evidence="1">Pbs3</strain>
    </source>
</reference>
<comment type="caution">
    <text evidence="1">The sequence shown here is derived from an EMBL/GenBank/DDBJ whole genome shotgun (WGS) entry which is preliminary data.</text>
</comment>
<name>A0AAU9L6X0_9STRA</name>
<dbReference type="AlphaFoldDB" id="A0AAU9L6X0"/>
<sequence>MLNLAQALAAAEQQHCLIFAERVLGNKKLGVLMFVCLFSSYISFISQTGNLEGHMQPKQILNYIFAYGAKRWPKTTSLAGRNNFLGYGLSCISLKPTKLLQSRLR</sequence>
<dbReference type="EMBL" id="CAKKTJ010000266">
    <property type="protein sequence ID" value="CAH0478667.1"/>
    <property type="molecule type" value="Genomic_DNA"/>
</dbReference>
<accession>A0AAU9L6X0</accession>
<evidence type="ECO:0000313" key="1">
    <source>
        <dbReference type="EMBL" id="CAH0478667.1"/>
    </source>
</evidence>
<proteinExistence type="predicted"/>
<evidence type="ECO:0000313" key="2">
    <source>
        <dbReference type="Proteomes" id="UP001160483"/>
    </source>
</evidence>
<protein>
    <submittedName>
        <fullName evidence="1">Uncharacterized protein</fullName>
    </submittedName>
</protein>
<dbReference type="Proteomes" id="UP001160483">
    <property type="component" value="Unassembled WGS sequence"/>
</dbReference>
<organism evidence="1 2">
    <name type="scientific">Peronospora belbahrii</name>
    <dbReference type="NCBI Taxonomy" id="622444"/>
    <lineage>
        <taxon>Eukaryota</taxon>
        <taxon>Sar</taxon>
        <taxon>Stramenopiles</taxon>
        <taxon>Oomycota</taxon>
        <taxon>Peronosporomycetes</taxon>
        <taxon>Peronosporales</taxon>
        <taxon>Peronosporaceae</taxon>
        <taxon>Peronospora</taxon>
    </lineage>
</organism>